<reference evidence="1" key="2">
    <citation type="journal article" date="2015" name="Data Brief">
        <title>Shoot transcriptome of the giant reed, Arundo donax.</title>
        <authorList>
            <person name="Barrero R.A."/>
            <person name="Guerrero F.D."/>
            <person name="Moolhuijzen P."/>
            <person name="Goolsby J.A."/>
            <person name="Tidwell J."/>
            <person name="Bellgard S.E."/>
            <person name="Bellgard M.I."/>
        </authorList>
    </citation>
    <scope>NUCLEOTIDE SEQUENCE</scope>
    <source>
        <tissue evidence="1">Shoot tissue taken approximately 20 cm above the soil surface</tissue>
    </source>
</reference>
<protein>
    <submittedName>
        <fullName evidence="1">Uncharacterized protein</fullName>
    </submittedName>
</protein>
<accession>A0A0A9FH70</accession>
<evidence type="ECO:0000313" key="1">
    <source>
        <dbReference type="EMBL" id="JAE09481.1"/>
    </source>
</evidence>
<dbReference type="EMBL" id="GBRH01188415">
    <property type="protein sequence ID" value="JAE09481.1"/>
    <property type="molecule type" value="Transcribed_RNA"/>
</dbReference>
<proteinExistence type="predicted"/>
<organism evidence="1">
    <name type="scientific">Arundo donax</name>
    <name type="common">Giant reed</name>
    <name type="synonym">Donax arundinaceus</name>
    <dbReference type="NCBI Taxonomy" id="35708"/>
    <lineage>
        <taxon>Eukaryota</taxon>
        <taxon>Viridiplantae</taxon>
        <taxon>Streptophyta</taxon>
        <taxon>Embryophyta</taxon>
        <taxon>Tracheophyta</taxon>
        <taxon>Spermatophyta</taxon>
        <taxon>Magnoliopsida</taxon>
        <taxon>Liliopsida</taxon>
        <taxon>Poales</taxon>
        <taxon>Poaceae</taxon>
        <taxon>PACMAD clade</taxon>
        <taxon>Arundinoideae</taxon>
        <taxon>Arundineae</taxon>
        <taxon>Arundo</taxon>
    </lineage>
</organism>
<dbReference type="AlphaFoldDB" id="A0A0A9FH70"/>
<reference evidence="1" key="1">
    <citation type="submission" date="2014-09" db="EMBL/GenBank/DDBJ databases">
        <authorList>
            <person name="Magalhaes I.L.F."/>
            <person name="Oliveira U."/>
            <person name="Santos F.R."/>
            <person name="Vidigal T.H.D.A."/>
            <person name="Brescovit A.D."/>
            <person name="Santos A.J."/>
        </authorList>
    </citation>
    <scope>NUCLEOTIDE SEQUENCE</scope>
    <source>
        <tissue evidence="1">Shoot tissue taken approximately 20 cm above the soil surface</tissue>
    </source>
</reference>
<sequence>MSADQNIRSLDISKTIDTDITIRSLTDEFCSTC</sequence>
<name>A0A0A9FH70_ARUDO</name>